<dbReference type="InterPro" id="IPR016186">
    <property type="entry name" value="C-type_lectin-like/link_sf"/>
</dbReference>
<dbReference type="SUPFAM" id="SSF56436">
    <property type="entry name" value="C-type lectin-like"/>
    <property type="match status" value="1"/>
</dbReference>
<sequence length="253" mass="27707">MASVQGEQLRCNRTQYKLPDEYATLANPPSAVDCSLGYEAVFEQCYTLLNGTYYPRAAQTVCEQTGGTLAEVRDDVTNGAIYNFTVSQDRLAETIIGVKCGEDCNDLMTLDNSKQNFTAWEECEPSAISSEKCVVTNFKSSGGKRKAQWNNVRCDNQTGHAKVYQAICQMKDACPGIRYADIGITFRETKGGELAHSIENCTKGGKAANSCRCSHQLPAKGEDIKKGCGPRVVESDSPRKRPEGRSPANKLYT</sequence>
<protein>
    <submittedName>
        <fullName evidence="3">Pulmonary surfactant-associated protein A</fullName>
    </submittedName>
</protein>
<organism evidence="3 4">
    <name type="scientific">Stichopus japonicus</name>
    <name type="common">Sea cucumber</name>
    <dbReference type="NCBI Taxonomy" id="307972"/>
    <lineage>
        <taxon>Eukaryota</taxon>
        <taxon>Metazoa</taxon>
        <taxon>Echinodermata</taxon>
        <taxon>Eleutherozoa</taxon>
        <taxon>Echinozoa</taxon>
        <taxon>Holothuroidea</taxon>
        <taxon>Aspidochirotacea</taxon>
        <taxon>Aspidochirotida</taxon>
        <taxon>Stichopodidae</taxon>
        <taxon>Apostichopus</taxon>
    </lineage>
</organism>
<dbReference type="AlphaFoldDB" id="A0A2G8JBB3"/>
<accession>A0A2G8JBB3</accession>
<feature type="compositionally biased region" description="Basic and acidic residues" evidence="1">
    <location>
        <begin position="233"/>
        <end position="244"/>
    </location>
</feature>
<evidence type="ECO:0000256" key="1">
    <source>
        <dbReference type="SAM" id="MobiDB-lite"/>
    </source>
</evidence>
<dbReference type="Pfam" id="PF00059">
    <property type="entry name" value="Lectin_C"/>
    <property type="match status" value="1"/>
</dbReference>
<dbReference type="EMBL" id="MRZV01002781">
    <property type="protein sequence ID" value="PIK33038.1"/>
    <property type="molecule type" value="Genomic_DNA"/>
</dbReference>
<reference evidence="3 4" key="1">
    <citation type="journal article" date="2017" name="PLoS Biol.">
        <title>The sea cucumber genome provides insights into morphological evolution and visceral regeneration.</title>
        <authorList>
            <person name="Zhang X."/>
            <person name="Sun L."/>
            <person name="Yuan J."/>
            <person name="Sun Y."/>
            <person name="Gao Y."/>
            <person name="Zhang L."/>
            <person name="Li S."/>
            <person name="Dai H."/>
            <person name="Hamel J.F."/>
            <person name="Liu C."/>
            <person name="Yu Y."/>
            <person name="Liu S."/>
            <person name="Lin W."/>
            <person name="Guo K."/>
            <person name="Jin S."/>
            <person name="Xu P."/>
            <person name="Storey K.B."/>
            <person name="Huan P."/>
            <person name="Zhang T."/>
            <person name="Zhou Y."/>
            <person name="Zhang J."/>
            <person name="Lin C."/>
            <person name="Li X."/>
            <person name="Xing L."/>
            <person name="Huo D."/>
            <person name="Sun M."/>
            <person name="Wang L."/>
            <person name="Mercier A."/>
            <person name="Li F."/>
            <person name="Yang H."/>
            <person name="Xiang J."/>
        </authorList>
    </citation>
    <scope>NUCLEOTIDE SEQUENCE [LARGE SCALE GENOMIC DNA]</scope>
    <source>
        <strain evidence="3">Shaxun</strain>
        <tissue evidence="3">Muscle</tissue>
    </source>
</reference>
<dbReference type="InterPro" id="IPR001304">
    <property type="entry name" value="C-type_lectin-like"/>
</dbReference>
<gene>
    <name evidence="3" type="ORF">BSL78_30149</name>
</gene>
<comment type="caution">
    <text evidence="3">The sequence shown here is derived from an EMBL/GenBank/DDBJ whole genome shotgun (WGS) entry which is preliminary data.</text>
</comment>
<feature type="region of interest" description="Disordered" evidence="1">
    <location>
        <begin position="220"/>
        <end position="253"/>
    </location>
</feature>
<feature type="domain" description="C-type lectin" evidence="2">
    <location>
        <begin position="41"/>
        <end position="157"/>
    </location>
</feature>
<dbReference type="Proteomes" id="UP000230750">
    <property type="component" value="Unassembled WGS sequence"/>
</dbReference>
<dbReference type="PROSITE" id="PS50041">
    <property type="entry name" value="C_TYPE_LECTIN_2"/>
    <property type="match status" value="1"/>
</dbReference>
<evidence type="ECO:0000313" key="3">
    <source>
        <dbReference type="EMBL" id="PIK33038.1"/>
    </source>
</evidence>
<name>A0A2G8JBB3_STIJA</name>
<proteinExistence type="predicted"/>
<dbReference type="SMART" id="SM00034">
    <property type="entry name" value="CLECT"/>
    <property type="match status" value="1"/>
</dbReference>
<dbReference type="Gene3D" id="3.10.100.10">
    <property type="entry name" value="Mannose-Binding Protein A, subunit A"/>
    <property type="match status" value="1"/>
</dbReference>
<evidence type="ECO:0000259" key="2">
    <source>
        <dbReference type="PROSITE" id="PS50041"/>
    </source>
</evidence>
<keyword evidence="4" id="KW-1185">Reference proteome</keyword>
<dbReference type="InterPro" id="IPR016187">
    <property type="entry name" value="CTDL_fold"/>
</dbReference>
<evidence type="ECO:0000313" key="4">
    <source>
        <dbReference type="Proteomes" id="UP000230750"/>
    </source>
</evidence>